<protein>
    <submittedName>
        <fullName evidence="3">RAQPRD family integrative conjugative element protein</fullName>
    </submittedName>
</protein>
<accession>D8D1U7</accession>
<dbReference type="Pfam" id="PF09686">
    <property type="entry name" value="Plasmid_RAQPRD"/>
    <property type="match status" value="1"/>
</dbReference>
<sequence>MTLILKEILMKRSRHSFFALLVIGVLSTTAMAWADVTDDELERERLARIAGEIEQVQLMVADAEKAAPTGQRVKFRYDWLQRDLELLRLGVTNHVDAPRQPRPVAPLRGDYRQ</sequence>
<keyword evidence="1" id="KW-0732">Signal</keyword>
<evidence type="ECO:0000256" key="1">
    <source>
        <dbReference type="SAM" id="SignalP"/>
    </source>
</evidence>
<dbReference type="EMBL" id="JAOCEK010000038">
    <property type="protein sequence ID" value="MDH1337400.1"/>
    <property type="molecule type" value="Genomic_DNA"/>
</dbReference>
<evidence type="ECO:0000313" key="3">
    <source>
        <dbReference type="EMBL" id="MDH1337400.1"/>
    </source>
</evidence>
<evidence type="ECO:0000313" key="4">
    <source>
        <dbReference type="Proteomes" id="UP000029567"/>
    </source>
</evidence>
<gene>
    <name evidence="3" type="ORF">N5D63_25000</name>
    <name evidence="2" type="ORF">P245_27695</name>
</gene>
<evidence type="ECO:0000313" key="2">
    <source>
        <dbReference type="EMBL" id="KGG82310.1"/>
    </source>
</evidence>
<reference evidence="2 4" key="1">
    <citation type="submission" date="2013-09" db="EMBL/GenBank/DDBJ databases">
        <title>High correlation between genotypes and phenotypes of environmental bacteria Comamonas testosteroni strains.</title>
        <authorList>
            <person name="Liu L."/>
            <person name="Zhu W."/>
            <person name="Xia X."/>
            <person name="Xu B."/>
            <person name="Luo M."/>
            <person name="Wang G."/>
        </authorList>
    </citation>
    <scope>NUCLEOTIDE SEQUENCE [LARGE SCALE GENOMIC DNA]</scope>
    <source>
        <strain evidence="2 4">JL14</strain>
    </source>
</reference>
<name>D8D1U7_9BURK</name>
<comment type="caution">
    <text evidence="2">The sequence shown here is derived from an EMBL/GenBank/DDBJ whole genome shotgun (WGS) entry which is preliminary data.</text>
</comment>
<proteinExistence type="predicted"/>
<accession>A0A0E3BUG0</accession>
<dbReference type="Proteomes" id="UP000029567">
    <property type="component" value="Unassembled WGS sequence"/>
</dbReference>
<feature type="chain" id="PRO_5040715771" evidence="1">
    <location>
        <begin position="35"/>
        <end position="113"/>
    </location>
</feature>
<reference evidence="3" key="2">
    <citation type="submission" date="2022-09" db="EMBL/GenBank/DDBJ databases">
        <title>Intensive care unit water sources are persistently colonized with multi-drug resistant bacteria and are the site of extensive horizontal gene transfer of antibiotic resistance genes.</title>
        <authorList>
            <person name="Diorio-Toth L."/>
        </authorList>
    </citation>
    <scope>NUCLEOTIDE SEQUENCE</scope>
    <source>
        <strain evidence="3">GD03832</strain>
    </source>
</reference>
<organism evidence="2 4">
    <name type="scientific">Comamonas thiooxydans</name>
    <dbReference type="NCBI Taxonomy" id="363952"/>
    <lineage>
        <taxon>Bacteria</taxon>
        <taxon>Pseudomonadati</taxon>
        <taxon>Pseudomonadota</taxon>
        <taxon>Betaproteobacteria</taxon>
        <taxon>Burkholderiales</taxon>
        <taxon>Comamonadaceae</taxon>
        <taxon>Comamonas</taxon>
    </lineage>
</organism>
<dbReference type="AlphaFoldDB" id="D8D1U7"/>
<dbReference type="EMBL" id="AWTN01000159">
    <property type="protein sequence ID" value="KGG82310.1"/>
    <property type="molecule type" value="Genomic_DNA"/>
</dbReference>
<dbReference type="Proteomes" id="UP001161065">
    <property type="component" value="Unassembled WGS sequence"/>
</dbReference>
<feature type="signal peptide" evidence="1">
    <location>
        <begin position="1"/>
        <end position="34"/>
    </location>
</feature>
<dbReference type="InterPro" id="IPR019110">
    <property type="entry name" value="Uncharacterised_RAQPRD"/>
</dbReference>